<dbReference type="AlphaFoldDB" id="A0A1X7SKG3"/>
<evidence type="ECO:0000313" key="2">
    <source>
        <dbReference type="EnsemblMetazoa" id="Aqu2.1.02553_001"/>
    </source>
</evidence>
<dbReference type="EnsemblMetazoa" id="Aqu2.1.02553_001">
    <property type="protein sequence ID" value="Aqu2.1.02553_001"/>
    <property type="gene ID" value="Aqu2.1.02553"/>
</dbReference>
<dbReference type="PANTHER" id="PTHR37984">
    <property type="entry name" value="PROTEIN CBG26694"/>
    <property type="match status" value="1"/>
</dbReference>
<dbReference type="Pfam" id="PF17921">
    <property type="entry name" value="Integrase_H2C2"/>
    <property type="match status" value="1"/>
</dbReference>
<dbReference type="OMA" id="MICGERV"/>
<accession>A0A1X7SKG3</accession>
<organism evidence="2">
    <name type="scientific">Amphimedon queenslandica</name>
    <name type="common">Sponge</name>
    <dbReference type="NCBI Taxonomy" id="400682"/>
    <lineage>
        <taxon>Eukaryota</taxon>
        <taxon>Metazoa</taxon>
        <taxon>Porifera</taxon>
        <taxon>Demospongiae</taxon>
        <taxon>Heteroscleromorpha</taxon>
        <taxon>Haplosclerida</taxon>
        <taxon>Niphatidae</taxon>
        <taxon>Amphimedon</taxon>
    </lineage>
</organism>
<proteinExistence type="predicted"/>
<dbReference type="PANTHER" id="PTHR37984:SF5">
    <property type="entry name" value="PROTEIN NYNRIN-LIKE"/>
    <property type="match status" value="1"/>
</dbReference>
<evidence type="ECO:0000259" key="1">
    <source>
        <dbReference type="Pfam" id="PF17921"/>
    </source>
</evidence>
<dbReference type="InParanoid" id="A0A1X7SKG3"/>
<feature type="domain" description="Integrase zinc-binding" evidence="1">
    <location>
        <begin position="54"/>
        <end position="110"/>
    </location>
</feature>
<sequence length="128" mass="14626">MEQKRRPSHAVTNSYGIHTRKLFQMWDQLKVSQEILFRIFHHSDNGSTIRQLVVPFSLRSDILVHIHAGSVGGYLGHSKSLQKLKDHFYWPDYYNNVIMWCSTCSCATRKAATPKAKAPLDPIMVGSP</sequence>
<dbReference type="FunFam" id="1.10.340.70:FF:000001">
    <property type="entry name" value="Retrovirus-related Pol polyprotein from transposon gypsy-like Protein"/>
    <property type="match status" value="1"/>
</dbReference>
<dbReference type="STRING" id="400682.A0A1X7SKG3"/>
<dbReference type="InterPro" id="IPR050951">
    <property type="entry name" value="Retrovirus_Pol_polyprotein"/>
</dbReference>
<protein>
    <recommendedName>
        <fullName evidence="1">Integrase zinc-binding domain-containing protein</fullName>
    </recommendedName>
</protein>
<dbReference type="InterPro" id="IPR041588">
    <property type="entry name" value="Integrase_H2C2"/>
</dbReference>
<reference evidence="2" key="1">
    <citation type="submission" date="2017-05" db="UniProtKB">
        <authorList>
            <consortium name="EnsemblMetazoa"/>
        </authorList>
    </citation>
    <scope>IDENTIFICATION</scope>
</reference>
<dbReference type="Gene3D" id="1.10.340.70">
    <property type="match status" value="1"/>
</dbReference>
<name>A0A1X7SKG3_AMPQE</name>